<protein>
    <submittedName>
        <fullName evidence="4">N-acetyl transferase</fullName>
    </submittedName>
</protein>
<proteinExistence type="predicted"/>
<organism evidence="4 5">
    <name type="scientific">Bifidobacterium coryneforme</name>
    <dbReference type="NCBI Taxonomy" id="1687"/>
    <lineage>
        <taxon>Bacteria</taxon>
        <taxon>Bacillati</taxon>
        <taxon>Actinomycetota</taxon>
        <taxon>Actinomycetes</taxon>
        <taxon>Bifidobacteriales</taxon>
        <taxon>Bifidobacteriaceae</taxon>
        <taxon>Bifidobacterium</taxon>
    </lineage>
</organism>
<dbReference type="Proteomes" id="UP000033652">
    <property type="component" value="Unassembled WGS sequence"/>
</dbReference>
<feature type="domain" description="N-acetyltransferase" evidence="3">
    <location>
        <begin position="13"/>
        <end position="175"/>
    </location>
</feature>
<dbReference type="PANTHER" id="PTHR43072">
    <property type="entry name" value="N-ACETYLTRANSFERASE"/>
    <property type="match status" value="1"/>
</dbReference>
<accession>A0ABD4ADD5</accession>
<dbReference type="RefSeq" id="WP_052689939.1">
    <property type="nucleotide sequence ID" value="NZ_KQ033865.1"/>
</dbReference>
<dbReference type="GO" id="GO:0016746">
    <property type="term" value="F:acyltransferase activity"/>
    <property type="evidence" value="ECO:0007669"/>
    <property type="project" value="UniProtKB-KW"/>
</dbReference>
<dbReference type="InterPro" id="IPR016181">
    <property type="entry name" value="Acyl_CoA_acyltransferase"/>
</dbReference>
<evidence type="ECO:0000259" key="3">
    <source>
        <dbReference type="PROSITE" id="PS51186"/>
    </source>
</evidence>
<dbReference type="Gene3D" id="3.40.630.30">
    <property type="match status" value="1"/>
</dbReference>
<evidence type="ECO:0000313" key="5">
    <source>
        <dbReference type="Proteomes" id="UP000033652"/>
    </source>
</evidence>
<evidence type="ECO:0000313" key="4">
    <source>
        <dbReference type="EMBL" id="KJY53448.1"/>
    </source>
</evidence>
<dbReference type="AlphaFoldDB" id="A0ABD4ADD5"/>
<dbReference type="CDD" id="cd04301">
    <property type="entry name" value="NAT_SF"/>
    <property type="match status" value="1"/>
</dbReference>
<dbReference type="EMBL" id="JXBX01000009">
    <property type="protein sequence ID" value="KJY53448.1"/>
    <property type="molecule type" value="Genomic_DNA"/>
</dbReference>
<dbReference type="SUPFAM" id="SSF55729">
    <property type="entry name" value="Acyl-CoA N-acyltransferases (Nat)"/>
    <property type="match status" value="1"/>
</dbReference>
<comment type="caution">
    <text evidence="4">The sequence shown here is derived from an EMBL/GenBank/DDBJ whole genome shotgun (WGS) entry which is preliminary data.</text>
</comment>
<dbReference type="PROSITE" id="PS51186">
    <property type="entry name" value="GNAT"/>
    <property type="match status" value="1"/>
</dbReference>
<reference evidence="4 5" key="1">
    <citation type="submission" date="2014-12" db="EMBL/GenBank/DDBJ databases">
        <title>Comparative genomics of the lactic acid bacteria isolated from the honey bee gut.</title>
        <authorList>
            <person name="Ellegaard K.M."/>
            <person name="Tamarit D."/>
            <person name="Javelind E."/>
            <person name="Olofsson T."/>
            <person name="Andersson S.G."/>
            <person name="Vasquez A."/>
        </authorList>
    </citation>
    <scope>NUCLEOTIDE SEQUENCE [LARGE SCALE GENOMIC DNA]</scope>
    <source>
        <strain evidence="4 5">Bma6</strain>
    </source>
</reference>
<sequence length="175" mass="19356">MTAAGSDSRVQDPMIRLCCEQDLGRLTEIYNQAVLDGGSTADLEPVSREARRDWLRVHRPDQGHPVMVVEVEGEVQAFGSLSSYYDRPGYANTCELGYYVDRSARGRGLATVLVKALIDAAKKSGMRMVVAVIFDDNPGTKGVLGHFGFRRFGLLPKGASDRYEVHDVSYWVLTL</sequence>
<keyword evidence="2" id="KW-0012">Acyltransferase</keyword>
<gene>
    <name evidence="4" type="ORF">JF68_07900</name>
</gene>
<evidence type="ECO:0000256" key="1">
    <source>
        <dbReference type="ARBA" id="ARBA00022679"/>
    </source>
</evidence>
<dbReference type="InterPro" id="IPR000182">
    <property type="entry name" value="GNAT_dom"/>
</dbReference>
<dbReference type="PANTHER" id="PTHR43072:SF23">
    <property type="entry name" value="UPF0039 PROTEIN C11D3.02C"/>
    <property type="match status" value="1"/>
</dbReference>
<keyword evidence="1 4" id="KW-0808">Transferase</keyword>
<name>A0ABD4ADD5_9BIFI</name>
<evidence type="ECO:0000256" key="2">
    <source>
        <dbReference type="ARBA" id="ARBA00023315"/>
    </source>
</evidence>
<dbReference type="Pfam" id="PF00583">
    <property type="entry name" value="Acetyltransf_1"/>
    <property type="match status" value="1"/>
</dbReference>